<dbReference type="PROSITE" id="PS51257">
    <property type="entry name" value="PROKAR_LIPOPROTEIN"/>
    <property type="match status" value="1"/>
</dbReference>
<evidence type="ECO:0000256" key="1">
    <source>
        <dbReference type="SAM" id="SignalP"/>
    </source>
</evidence>
<keyword evidence="1" id="KW-0732">Signal</keyword>
<organism evidence="2 3">
    <name type="scientific">Luteimonas lutimaris</name>
    <dbReference type="NCBI Taxonomy" id="698645"/>
    <lineage>
        <taxon>Bacteria</taxon>
        <taxon>Pseudomonadati</taxon>
        <taxon>Pseudomonadota</taxon>
        <taxon>Gammaproteobacteria</taxon>
        <taxon>Lysobacterales</taxon>
        <taxon>Lysobacteraceae</taxon>
        <taxon>Luteimonas</taxon>
    </lineage>
</organism>
<dbReference type="Proteomes" id="UP001501727">
    <property type="component" value="Unassembled WGS sequence"/>
</dbReference>
<evidence type="ECO:0008006" key="4">
    <source>
        <dbReference type="Google" id="ProtNLM"/>
    </source>
</evidence>
<proteinExistence type="predicted"/>
<reference evidence="3" key="1">
    <citation type="journal article" date="2019" name="Int. J. Syst. Evol. Microbiol.">
        <title>The Global Catalogue of Microorganisms (GCM) 10K type strain sequencing project: providing services to taxonomists for standard genome sequencing and annotation.</title>
        <authorList>
            <consortium name="The Broad Institute Genomics Platform"/>
            <consortium name="The Broad Institute Genome Sequencing Center for Infectious Disease"/>
            <person name="Wu L."/>
            <person name="Ma J."/>
        </authorList>
    </citation>
    <scope>NUCLEOTIDE SEQUENCE [LARGE SCALE GENOMIC DNA]</scope>
    <source>
        <strain evidence="3">JCM 16916</strain>
    </source>
</reference>
<sequence length="118" mass="12459">MLKKLLLTACFALAVTACATSGSSTSQIRLDATSDATAQSSFSAMSEALPPEKRQELLVAMLKLNLTGVNSAYEVVQNPDLQSPSIVRIKDQVAGMTAQEIIDLADRTSSVKAEVTGQ</sequence>
<feature type="signal peptide" evidence="1">
    <location>
        <begin position="1"/>
        <end position="19"/>
    </location>
</feature>
<dbReference type="Pfam" id="PF20404">
    <property type="entry name" value="DUF6694"/>
    <property type="match status" value="1"/>
</dbReference>
<dbReference type="EMBL" id="BAAAZU010000020">
    <property type="protein sequence ID" value="GAA3927974.1"/>
    <property type="molecule type" value="Genomic_DNA"/>
</dbReference>
<keyword evidence="3" id="KW-1185">Reference proteome</keyword>
<feature type="chain" id="PRO_5046767507" description="Helix-hairpin-helix domain-containing protein" evidence="1">
    <location>
        <begin position="20"/>
        <end position="118"/>
    </location>
</feature>
<evidence type="ECO:0000313" key="2">
    <source>
        <dbReference type="EMBL" id="GAA3927974.1"/>
    </source>
</evidence>
<protein>
    <recommendedName>
        <fullName evidence="4">Helix-hairpin-helix domain-containing protein</fullName>
    </recommendedName>
</protein>
<gene>
    <name evidence="2" type="ORF">GCM10022229_22310</name>
</gene>
<accession>A0ABP7MQX0</accession>
<comment type="caution">
    <text evidence="2">The sequence shown here is derived from an EMBL/GenBank/DDBJ whole genome shotgun (WGS) entry which is preliminary data.</text>
</comment>
<evidence type="ECO:0000313" key="3">
    <source>
        <dbReference type="Proteomes" id="UP001501727"/>
    </source>
</evidence>
<dbReference type="RefSeq" id="WP_344760077.1">
    <property type="nucleotide sequence ID" value="NZ_BAAAZU010000020.1"/>
</dbReference>
<name>A0ABP7MQX0_9GAMM</name>
<dbReference type="InterPro" id="IPR046516">
    <property type="entry name" value="DUF6694"/>
</dbReference>